<dbReference type="Proteomes" id="UP000675881">
    <property type="component" value="Chromosome 5"/>
</dbReference>
<feature type="binding site" evidence="10">
    <location>
        <position position="130"/>
    </location>
    <ligand>
        <name>Zn(2+)</name>
        <dbReference type="ChEBI" id="CHEBI:29105"/>
        <label>2</label>
    </ligand>
</feature>
<reference evidence="13" key="1">
    <citation type="submission" date="2021-02" db="EMBL/GenBank/DDBJ databases">
        <authorList>
            <person name="Bekaert M."/>
        </authorList>
    </citation>
    <scope>NUCLEOTIDE SEQUENCE</scope>
    <source>
        <strain evidence="13">IoA-00</strain>
    </source>
</reference>
<evidence type="ECO:0000256" key="8">
    <source>
        <dbReference type="ARBA" id="ARBA00029656"/>
    </source>
</evidence>
<evidence type="ECO:0000256" key="2">
    <source>
        <dbReference type="ARBA" id="ARBA00006247"/>
    </source>
</evidence>
<feature type="region of interest" description="Disordered" evidence="11">
    <location>
        <begin position="799"/>
        <end position="867"/>
    </location>
</feature>
<feature type="active site" description="Proton acceptor" evidence="9">
    <location>
        <position position="164"/>
    </location>
</feature>
<sequence>MQSNVLFNKHHSSIFIIPACSNMAEENPSVTLFREYLRIKSVQPKPDYEGCMRFLEGRAKVMDLPYQIFEPVADKPLFIMTWKGSKPELPSLLLNSHTDVVPVFKESWKCDPFEAIKDDKGDIYARGTQDMKCVAIQHLEAIRRFKEDGKQYERTIHLSFVPDEEIGGKDGMVKLLCRKEFHDLRLGFSLDEGIASGEDSDVIPVITEKETSGGLSLFVQGMQDTAQHLLKNTAAQKAQFLINKLLGFREEQRLKLESNPLATLGDVTSVNLTSMSGGVQANVVPQEFKIGFDIRVTPTTDLEEFNKMINDWCREACVSSGGDGTGINTEYQAKFEGREVTSVAENDLWFQAFKKGVEKSNIKIDTRIFPGGTDSRYLREIGIPAFGFSPMPNTPMLLHDHNERLNENTFIRGIDIFYNIIDAMASAEKHGTGEVKMSSSTTTPTYLGLPPQHPPLGMGSLGNPSSVNSRSPLSRSSNSNSAFNSTVGGDRLFSGNRSSVSSNANNLGMNNNSLPPSNNVLPVRNPLFNRDRSKMECSLSPNTFDPSEFPSLGNRDNAAPNPSLSARPNYVGMVKQPAMEASEFTMSNEDFPALPGYKPQSTSHLTGHHASGGPPGLNVPSSSLSLSGGLNSVQQQSTNKLNNASQGLFFFRNHHGTFLFIHLHLRSFFLLYSSTATATAGYHHNARRYALGAELTTLGLNLNSDVNLYPTFAGPWAETPCRPQDIDYHVPQEYLTNTAIRDKLAPVKLNRYKDDLAAAAELYTRDWRKNCFLRTWKLTTIFLMLVIGEKFRKTFISTMTRPSSSTSSGSPAPPGAVGSLAAVSKCPSSTQSGIPSSGQPQHSPIAPVQSQQLSNDSRGGVSSLGAP</sequence>
<feature type="compositionally biased region" description="Low complexity" evidence="11">
    <location>
        <begin position="463"/>
        <end position="485"/>
    </location>
</feature>
<dbReference type="SUPFAM" id="SSF53187">
    <property type="entry name" value="Zn-dependent exopeptidases"/>
    <property type="match status" value="1"/>
</dbReference>
<dbReference type="InterPro" id="IPR001261">
    <property type="entry name" value="ArgE/DapE_CS"/>
</dbReference>
<evidence type="ECO:0000256" key="5">
    <source>
        <dbReference type="ARBA" id="ARBA00022723"/>
    </source>
</evidence>
<dbReference type="InterPro" id="IPR010159">
    <property type="entry name" value="N-acyl_aa_amidohydrolase"/>
</dbReference>
<comment type="subcellular location">
    <subcellularLocation>
        <location evidence="1">Cytoplasm</location>
    </subcellularLocation>
</comment>
<dbReference type="GO" id="GO:0006520">
    <property type="term" value="P:amino acid metabolic process"/>
    <property type="evidence" value="ECO:0007669"/>
    <property type="project" value="InterPro"/>
</dbReference>
<dbReference type="Gene3D" id="1.10.150.900">
    <property type="match status" value="1"/>
</dbReference>
<evidence type="ECO:0000256" key="7">
    <source>
        <dbReference type="ARBA" id="ARBA00022833"/>
    </source>
</evidence>
<feature type="compositionally biased region" description="Low complexity" evidence="11">
    <location>
        <begin position="500"/>
        <end position="520"/>
    </location>
</feature>
<dbReference type="InterPro" id="IPR038635">
    <property type="entry name" value="CCR4-NOT_su2/3/5_C_sf"/>
</dbReference>
<feature type="binding site" evidence="10">
    <location>
        <position position="97"/>
    </location>
    <ligand>
        <name>Zn(2+)</name>
        <dbReference type="ChEBI" id="CHEBI:29105"/>
        <label>1</label>
    </ligand>
</feature>
<evidence type="ECO:0000313" key="14">
    <source>
        <dbReference type="Proteomes" id="UP000675881"/>
    </source>
</evidence>
<feature type="region of interest" description="Disordered" evidence="11">
    <location>
        <begin position="544"/>
        <end position="564"/>
    </location>
</feature>
<name>A0A7R8CV87_LEPSM</name>
<dbReference type="PANTHER" id="PTHR45892">
    <property type="entry name" value="AMINOACYLASE-1"/>
    <property type="match status" value="1"/>
</dbReference>
<dbReference type="Gene3D" id="3.40.630.10">
    <property type="entry name" value="Zn peptidases"/>
    <property type="match status" value="1"/>
</dbReference>
<evidence type="ECO:0000256" key="11">
    <source>
        <dbReference type="SAM" id="MobiDB-lite"/>
    </source>
</evidence>
<protein>
    <recommendedName>
        <fullName evidence="3">N-acyl-aliphatic-L-amino acid amidohydrolase</fullName>
        <ecNumber evidence="3">3.5.1.14</ecNumber>
    </recommendedName>
    <alternativeName>
        <fullName evidence="8">N-acyl-L-amino-acid amidohydrolase</fullName>
    </alternativeName>
</protein>
<feature type="binding site" evidence="10">
    <location>
        <position position="130"/>
    </location>
    <ligand>
        <name>Zn(2+)</name>
        <dbReference type="ChEBI" id="CHEBI:29105"/>
        <label>1</label>
    </ligand>
</feature>
<feature type="domain" description="Peptidase M20 dimerisation" evidence="12">
    <location>
        <begin position="253"/>
        <end position="317"/>
    </location>
</feature>
<feature type="region of interest" description="Disordered" evidence="11">
    <location>
        <begin position="431"/>
        <end position="520"/>
    </location>
</feature>
<keyword evidence="6 13" id="KW-0378">Hydrolase</keyword>
<dbReference type="NCBIfam" id="TIGR01880">
    <property type="entry name" value="Ac-peptdase-euk"/>
    <property type="match status" value="1"/>
</dbReference>
<dbReference type="EC" id="3.5.1.14" evidence="3"/>
<accession>A0A7R8CV87</accession>
<evidence type="ECO:0000256" key="1">
    <source>
        <dbReference type="ARBA" id="ARBA00004496"/>
    </source>
</evidence>
<feature type="active site" evidence="9">
    <location>
        <position position="99"/>
    </location>
</feature>
<organism evidence="13 14">
    <name type="scientific">Lepeophtheirus salmonis</name>
    <name type="common">Salmon louse</name>
    <name type="synonym">Caligus salmonis</name>
    <dbReference type="NCBI Taxonomy" id="72036"/>
    <lineage>
        <taxon>Eukaryota</taxon>
        <taxon>Metazoa</taxon>
        <taxon>Ecdysozoa</taxon>
        <taxon>Arthropoda</taxon>
        <taxon>Crustacea</taxon>
        <taxon>Multicrustacea</taxon>
        <taxon>Hexanauplia</taxon>
        <taxon>Copepoda</taxon>
        <taxon>Siphonostomatoida</taxon>
        <taxon>Caligidae</taxon>
        <taxon>Lepeophtheirus</taxon>
    </lineage>
</organism>
<feature type="binding site" evidence="10">
    <location>
        <position position="192"/>
    </location>
    <ligand>
        <name>Zn(2+)</name>
        <dbReference type="ChEBI" id="CHEBI:29105"/>
        <label>1</label>
    </ligand>
</feature>
<dbReference type="GO" id="GO:0046872">
    <property type="term" value="F:metal ion binding"/>
    <property type="evidence" value="ECO:0007669"/>
    <property type="project" value="UniProtKB-KW"/>
</dbReference>
<keyword evidence="7 10" id="KW-0862">Zinc</keyword>
<dbReference type="InterPro" id="IPR002933">
    <property type="entry name" value="Peptidase_M20"/>
</dbReference>
<feature type="compositionally biased region" description="Polar residues" evidence="11">
    <location>
        <begin position="826"/>
        <end position="857"/>
    </location>
</feature>
<dbReference type="FunFam" id="1.10.150.900:FF:000001">
    <property type="entry name" value="Aminoacylase-1, putative"/>
    <property type="match status" value="1"/>
</dbReference>
<dbReference type="EMBL" id="HG994584">
    <property type="protein sequence ID" value="CAF2942965.1"/>
    <property type="molecule type" value="Genomic_DNA"/>
</dbReference>
<evidence type="ECO:0000256" key="9">
    <source>
        <dbReference type="PIRSR" id="PIRSR610159-1"/>
    </source>
</evidence>
<dbReference type="PROSITE" id="PS00759">
    <property type="entry name" value="ARGE_DAPE_CPG2_2"/>
    <property type="match status" value="1"/>
</dbReference>
<dbReference type="PROSITE" id="PS00758">
    <property type="entry name" value="ARGE_DAPE_CPG2_1"/>
    <property type="match status" value="1"/>
</dbReference>
<feature type="compositionally biased region" description="Low complexity" evidence="11">
    <location>
        <begin position="802"/>
        <end position="822"/>
    </location>
</feature>
<dbReference type="InterPro" id="IPR011650">
    <property type="entry name" value="Peptidase_M20_dimer"/>
</dbReference>
<evidence type="ECO:0000256" key="10">
    <source>
        <dbReference type="PIRSR" id="PIRSR610159-2"/>
    </source>
</evidence>
<keyword evidence="4" id="KW-0963">Cytoplasm</keyword>
<keyword evidence="14" id="KW-1185">Reference proteome</keyword>
<dbReference type="AlphaFoldDB" id="A0A7R8CV87"/>
<evidence type="ECO:0000256" key="3">
    <source>
        <dbReference type="ARBA" id="ARBA00011913"/>
    </source>
</evidence>
<feature type="region of interest" description="Disordered" evidence="11">
    <location>
        <begin position="593"/>
        <end position="614"/>
    </location>
</feature>
<dbReference type="Pfam" id="PF01546">
    <property type="entry name" value="Peptidase_M20"/>
    <property type="match status" value="1"/>
</dbReference>
<dbReference type="Gene3D" id="2.30.30.1020">
    <property type="entry name" value="CCR4-NOT complex subunit 2/3/5, C-terminal domain"/>
    <property type="match status" value="1"/>
</dbReference>
<dbReference type="GO" id="GO:0005737">
    <property type="term" value="C:cytoplasm"/>
    <property type="evidence" value="ECO:0007669"/>
    <property type="project" value="UniProtKB-SubCell"/>
</dbReference>
<keyword evidence="5 10" id="KW-0479">Metal-binding</keyword>
<feature type="binding site" evidence="10">
    <location>
        <position position="165"/>
    </location>
    <ligand>
        <name>Zn(2+)</name>
        <dbReference type="ChEBI" id="CHEBI:29105"/>
        <label>2</label>
    </ligand>
</feature>
<feature type="binding site" evidence="10">
    <location>
        <position position="399"/>
    </location>
    <ligand>
        <name>Zn(2+)</name>
        <dbReference type="ChEBI" id="CHEBI:29105"/>
        <label>2</label>
    </ligand>
</feature>
<dbReference type="OrthoDB" id="25391at2759"/>
<dbReference type="GO" id="GO:0004046">
    <property type="term" value="F:aminoacylase activity"/>
    <property type="evidence" value="ECO:0007669"/>
    <property type="project" value="UniProtKB-EC"/>
</dbReference>
<dbReference type="Pfam" id="PF07687">
    <property type="entry name" value="M20_dimer"/>
    <property type="match status" value="1"/>
</dbReference>
<gene>
    <name evidence="13" type="ORF">LSAA_9846</name>
</gene>
<proteinExistence type="inferred from homology"/>
<evidence type="ECO:0000256" key="6">
    <source>
        <dbReference type="ARBA" id="ARBA00022801"/>
    </source>
</evidence>
<comment type="similarity">
    <text evidence="2">Belongs to the peptidase M20A family.</text>
</comment>
<dbReference type="SUPFAM" id="SSF55031">
    <property type="entry name" value="Bacterial exopeptidase dimerisation domain"/>
    <property type="match status" value="1"/>
</dbReference>
<evidence type="ECO:0000313" key="13">
    <source>
        <dbReference type="EMBL" id="CAF2942965.1"/>
    </source>
</evidence>
<dbReference type="Gene3D" id="3.30.70.360">
    <property type="match status" value="1"/>
</dbReference>
<evidence type="ECO:0000259" key="12">
    <source>
        <dbReference type="Pfam" id="PF07687"/>
    </source>
</evidence>
<comment type="cofactor">
    <cofactor evidence="10">
        <name>Zn(2+)</name>
        <dbReference type="ChEBI" id="CHEBI:29105"/>
    </cofactor>
    <text evidence="10">Binds 2 Zn(2+) ions per subunit.</text>
</comment>
<dbReference type="InterPro" id="IPR052083">
    <property type="entry name" value="Aminoacylase-1_M20A"/>
</dbReference>
<evidence type="ECO:0000256" key="4">
    <source>
        <dbReference type="ARBA" id="ARBA00022490"/>
    </source>
</evidence>
<dbReference type="PANTHER" id="PTHR45892:SF1">
    <property type="entry name" value="AMINOACYLASE-1"/>
    <property type="match status" value="1"/>
</dbReference>
<dbReference type="FunFam" id="3.40.630.10:FF:000019">
    <property type="entry name" value="Aminoacylase 1"/>
    <property type="match status" value="1"/>
</dbReference>
<dbReference type="InterPro" id="IPR036264">
    <property type="entry name" value="Bact_exopeptidase_dim_dom"/>
</dbReference>